<accession>A0A9P6DVK5</accession>
<feature type="compositionally biased region" description="Basic and acidic residues" evidence="11">
    <location>
        <begin position="570"/>
        <end position="595"/>
    </location>
</feature>
<gene>
    <name evidence="12" type="ORF">BS47DRAFT_1382798</name>
</gene>
<evidence type="ECO:0000256" key="3">
    <source>
        <dbReference type="ARBA" id="ARBA00010780"/>
    </source>
</evidence>
<keyword evidence="7 10" id="KW-1133">Transmembrane helix</keyword>
<keyword evidence="13" id="KW-1185">Reference proteome</keyword>
<feature type="region of interest" description="Disordered" evidence="11">
    <location>
        <begin position="638"/>
        <end position="712"/>
    </location>
</feature>
<evidence type="ECO:0000256" key="11">
    <source>
        <dbReference type="SAM" id="MobiDB-lite"/>
    </source>
</evidence>
<evidence type="ECO:0000313" key="12">
    <source>
        <dbReference type="EMBL" id="KAF9512769.1"/>
    </source>
</evidence>
<evidence type="ECO:0000256" key="4">
    <source>
        <dbReference type="ARBA" id="ARBA00022475"/>
    </source>
</evidence>
<feature type="transmembrane region" description="Helical" evidence="10">
    <location>
        <begin position="21"/>
        <end position="42"/>
    </location>
</feature>
<dbReference type="GO" id="GO:0005886">
    <property type="term" value="C:plasma membrane"/>
    <property type="evidence" value="ECO:0007669"/>
    <property type="project" value="UniProtKB-SubCell"/>
</dbReference>
<feature type="compositionally biased region" description="Polar residues" evidence="11">
    <location>
        <begin position="648"/>
        <end position="659"/>
    </location>
</feature>
<evidence type="ECO:0000256" key="1">
    <source>
        <dbReference type="ARBA" id="ARBA00002512"/>
    </source>
</evidence>
<dbReference type="AlphaFoldDB" id="A0A9P6DVK5"/>
<evidence type="ECO:0000256" key="9">
    <source>
        <dbReference type="ARBA" id="ARBA00023180"/>
    </source>
</evidence>
<comment type="subcellular location">
    <subcellularLocation>
        <location evidence="2 10">Cell membrane</location>
        <topology evidence="2 10">Multi-pass membrane protein</topology>
    </subcellularLocation>
</comment>
<comment type="similarity">
    <text evidence="3 10">Belongs to the PRM1 family.</text>
</comment>
<dbReference type="GO" id="GO:0043332">
    <property type="term" value="C:mating projection tip"/>
    <property type="evidence" value="ECO:0007669"/>
    <property type="project" value="UniProtKB-UniRule"/>
</dbReference>
<evidence type="ECO:0000256" key="10">
    <source>
        <dbReference type="RuleBase" id="RU366035"/>
    </source>
</evidence>
<keyword evidence="9" id="KW-0325">Glycoprotein</keyword>
<evidence type="ECO:0000256" key="7">
    <source>
        <dbReference type="ARBA" id="ARBA00022989"/>
    </source>
</evidence>
<dbReference type="PANTHER" id="PTHR31030">
    <property type="entry name" value="PLASMA MEMBRANE FUSION PROTEIN PRM1"/>
    <property type="match status" value="1"/>
</dbReference>
<dbReference type="GO" id="GO:0032220">
    <property type="term" value="P:plasma membrane fusion involved in cytogamy"/>
    <property type="evidence" value="ECO:0007669"/>
    <property type="project" value="TreeGrafter"/>
</dbReference>
<evidence type="ECO:0000256" key="6">
    <source>
        <dbReference type="ARBA" id="ARBA00022971"/>
    </source>
</evidence>
<evidence type="ECO:0000256" key="8">
    <source>
        <dbReference type="ARBA" id="ARBA00023136"/>
    </source>
</evidence>
<evidence type="ECO:0000256" key="5">
    <source>
        <dbReference type="ARBA" id="ARBA00022692"/>
    </source>
</evidence>
<feature type="region of interest" description="Disordered" evidence="11">
    <location>
        <begin position="726"/>
        <end position="758"/>
    </location>
</feature>
<dbReference type="EMBL" id="MU128982">
    <property type="protein sequence ID" value="KAF9512769.1"/>
    <property type="molecule type" value="Genomic_DNA"/>
</dbReference>
<feature type="region of interest" description="Disordered" evidence="11">
    <location>
        <begin position="551"/>
        <end position="596"/>
    </location>
</feature>
<organism evidence="12 13">
    <name type="scientific">Hydnum rufescens UP504</name>
    <dbReference type="NCBI Taxonomy" id="1448309"/>
    <lineage>
        <taxon>Eukaryota</taxon>
        <taxon>Fungi</taxon>
        <taxon>Dikarya</taxon>
        <taxon>Basidiomycota</taxon>
        <taxon>Agaricomycotina</taxon>
        <taxon>Agaricomycetes</taxon>
        <taxon>Cantharellales</taxon>
        <taxon>Hydnaceae</taxon>
        <taxon>Hydnum</taxon>
    </lineage>
</organism>
<dbReference type="PANTHER" id="PTHR31030:SF1">
    <property type="entry name" value="PLASMA MEMBRANE FUSION PROTEIN PRM1"/>
    <property type="match status" value="1"/>
</dbReference>
<protein>
    <recommendedName>
        <fullName evidence="10">Plasma membrane fusion protein PRM1</fullName>
    </recommendedName>
</protein>
<evidence type="ECO:0000313" key="13">
    <source>
        <dbReference type="Proteomes" id="UP000886523"/>
    </source>
</evidence>
<keyword evidence="5 10" id="KW-0812">Transmembrane</keyword>
<keyword evidence="8 10" id="KW-0472">Membrane</keyword>
<keyword evidence="4 10" id="KW-1003">Cell membrane</keyword>
<comment type="function">
    <text evidence="1 10">Involved in cell fusion during mating by stabilizing the plasma membrane fusion event.</text>
</comment>
<feature type="compositionally biased region" description="Polar residues" evidence="11">
    <location>
        <begin position="730"/>
        <end position="747"/>
    </location>
</feature>
<reference evidence="12" key="1">
    <citation type="journal article" date="2020" name="Nat. Commun.">
        <title>Large-scale genome sequencing of mycorrhizal fungi provides insights into the early evolution of symbiotic traits.</title>
        <authorList>
            <person name="Miyauchi S."/>
            <person name="Kiss E."/>
            <person name="Kuo A."/>
            <person name="Drula E."/>
            <person name="Kohler A."/>
            <person name="Sanchez-Garcia M."/>
            <person name="Morin E."/>
            <person name="Andreopoulos B."/>
            <person name="Barry K.W."/>
            <person name="Bonito G."/>
            <person name="Buee M."/>
            <person name="Carver A."/>
            <person name="Chen C."/>
            <person name="Cichocki N."/>
            <person name="Clum A."/>
            <person name="Culley D."/>
            <person name="Crous P.W."/>
            <person name="Fauchery L."/>
            <person name="Girlanda M."/>
            <person name="Hayes R.D."/>
            <person name="Keri Z."/>
            <person name="LaButti K."/>
            <person name="Lipzen A."/>
            <person name="Lombard V."/>
            <person name="Magnuson J."/>
            <person name="Maillard F."/>
            <person name="Murat C."/>
            <person name="Nolan M."/>
            <person name="Ohm R.A."/>
            <person name="Pangilinan J."/>
            <person name="Pereira M.F."/>
            <person name="Perotto S."/>
            <person name="Peter M."/>
            <person name="Pfister S."/>
            <person name="Riley R."/>
            <person name="Sitrit Y."/>
            <person name="Stielow J.B."/>
            <person name="Szollosi G."/>
            <person name="Zifcakova L."/>
            <person name="Stursova M."/>
            <person name="Spatafora J.W."/>
            <person name="Tedersoo L."/>
            <person name="Vaario L.M."/>
            <person name="Yamada A."/>
            <person name="Yan M."/>
            <person name="Wang P."/>
            <person name="Xu J."/>
            <person name="Bruns T."/>
            <person name="Baldrian P."/>
            <person name="Vilgalys R."/>
            <person name="Dunand C."/>
            <person name="Henrissat B."/>
            <person name="Grigoriev I.V."/>
            <person name="Hibbett D."/>
            <person name="Nagy L.G."/>
            <person name="Martin F.M."/>
        </authorList>
    </citation>
    <scope>NUCLEOTIDE SEQUENCE</scope>
    <source>
        <strain evidence="12">UP504</strain>
    </source>
</reference>
<feature type="transmembrane region" description="Helical" evidence="10">
    <location>
        <begin position="490"/>
        <end position="515"/>
    </location>
</feature>
<proteinExistence type="inferred from homology"/>
<dbReference type="InterPro" id="IPR026777">
    <property type="entry name" value="PRM1"/>
</dbReference>
<comment type="caution">
    <text evidence="12">The sequence shown here is derived from an EMBL/GenBank/DDBJ whole genome shotgun (WGS) entry which is preliminary data.</text>
</comment>
<dbReference type="Proteomes" id="UP000886523">
    <property type="component" value="Unassembled WGS sequence"/>
</dbReference>
<sequence length="758" mass="84247">MIFSLTIVEAIILFMIDTYRSTFLCFLELVVRGALAVLIGAVQTMSDFITSTFNGIRTSIQNDVATANNVIQAAVSGINKVTSLVHVNLNVPQFSIPSLDALNNVTLPTGFEDALLQLNSSLPTLDQLRNALDAVIEKPFDAVKADINNTFSAIQFNSSVLNVPTQNTLAFCSGMDLSVVDSLGRDIVKIARAAAALLVLAALLLVGVNCVIQWWRWRRLQDHLENIRMAWRSDPMVSDVPEFEMTNHNLMLLINTAEHPLLSRIANHITRAFGLSHSQHVNLRFFASYVFYPPALACLLIGVLGILSVELQLAALGPLQKHYHAQVNSTVNNFSNQIALAINSGMTNQSTIYATQVNTHMLDVQNQINNNVFGWVNTTTTALNDTLVAFYDELQSAVNSTLGGTVLASPAQEFLRCMIGTKIQSLEAALTFLHDNLQVNMPLTRLRSQLPWLPSEPPSNSTSNLTSGNEQGVVGKVITRYIVSLKKQRILFAIFLGLWLFVVLIALLIICWHAYGFEVWEEHKRRRFQKEKDGLITPWFHLSRQRSGERPLHPASLAAPPHHSTSVIAEAKERRVEGAPYGEEERSTTDEHDLHSFTPLATPKRSIFSAVLPSSRGINDGTRYPTLQSLFAEDSNARVDPKDLHPLSRTNPRFQQSWDSHLDARKMADPEKDARNKGSSATWNRAKLRNDSRRLTKQDPFEYRSPGDDSSPAVMLTDLVLAVEPYDVPQDSQNPWTSGWATESPQRSRVLEGEGVTS</sequence>
<keyword evidence="6 10" id="KW-0184">Conjugation</keyword>
<comment type="caution">
    <text evidence="10">Lacks conserved residue(s) required for the propagation of feature annotation.</text>
</comment>
<feature type="compositionally biased region" description="Basic and acidic residues" evidence="11">
    <location>
        <begin position="660"/>
        <end position="676"/>
    </location>
</feature>
<feature type="transmembrane region" description="Helical" evidence="10">
    <location>
        <begin position="193"/>
        <end position="215"/>
    </location>
</feature>
<name>A0A9P6DVK5_9AGAM</name>
<feature type="compositionally biased region" description="Low complexity" evidence="11">
    <location>
        <begin position="553"/>
        <end position="564"/>
    </location>
</feature>
<feature type="compositionally biased region" description="Basic and acidic residues" evidence="11">
    <location>
        <begin position="688"/>
        <end position="707"/>
    </location>
</feature>
<dbReference type="OrthoDB" id="10248838at2759"/>
<evidence type="ECO:0000256" key="2">
    <source>
        <dbReference type="ARBA" id="ARBA00004651"/>
    </source>
</evidence>
<feature type="transmembrane region" description="Helical" evidence="10">
    <location>
        <begin position="291"/>
        <end position="311"/>
    </location>
</feature>